<keyword evidence="1" id="KW-1133">Transmembrane helix</keyword>
<dbReference type="EMBL" id="AP006878">
    <property type="protein sequence ID" value="BAD85460.1"/>
    <property type="molecule type" value="Genomic_DNA"/>
</dbReference>
<dbReference type="InParanoid" id="Q5JGP0"/>
<name>Q5JGP0_THEKO</name>
<organism evidence="2 3">
    <name type="scientific">Thermococcus kodakarensis (strain ATCC BAA-918 / JCM 12380 / KOD1)</name>
    <name type="common">Pyrococcus kodakaraensis (strain KOD1)</name>
    <dbReference type="NCBI Taxonomy" id="69014"/>
    <lineage>
        <taxon>Archaea</taxon>
        <taxon>Methanobacteriati</taxon>
        <taxon>Methanobacteriota</taxon>
        <taxon>Thermococci</taxon>
        <taxon>Thermococcales</taxon>
        <taxon>Thermococcaceae</taxon>
        <taxon>Thermococcus</taxon>
    </lineage>
</organism>
<dbReference type="EnsemblBacteria" id="BAD85460">
    <property type="protein sequence ID" value="BAD85460"/>
    <property type="gene ID" value="TK1271"/>
</dbReference>
<keyword evidence="3" id="KW-1185">Reference proteome</keyword>
<reference evidence="2 3" key="1">
    <citation type="journal article" date="2005" name="Genome Res.">
        <title>Complete genome sequence of the hyperthermophilic archaeon Thermococcus kodakaraensis KOD1 and comparison with Pyrococcus genomes.</title>
        <authorList>
            <person name="Fukui T."/>
            <person name="Atomi H."/>
            <person name="Kanai T."/>
            <person name="Matsumi R."/>
            <person name="Fujiwara S."/>
            <person name="Imanaka T."/>
        </authorList>
    </citation>
    <scope>NUCLEOTIDE SEQUENCE [LARGE SCALE GENOMIC DNA]</scope>
    <source>
        <strain evidence="3">ATCC BAA-918 / JCM 12380 / KOD1</strain>
    </source>
</reference>
<feature type="transmembrane region" description="Helical" evidence="1">
    <location>
        <begin position="33"/>
        <end position="52"/>
    </location>
</feature>
<keyword evidence="1" id="KW-0472">Membrane</keyword>
<gene>
    <name evidence="2" type="ordered locus">TK1271</name>
</gene>
<evidence type="ECO:0000256" key="1">
    <source>
        <dbReference type="SAM" id="Phobius"/>
    </source>
</evidence>
<feature type="transmembrane region" description="Helical" evidence="1">
    <location>
        <begin position="7"/>
        <end position="27"/>
    </location>
</feature>
<evidence type="ECO:0000313" key="2">
    <source>
        <dbReference type="EMBL" id="BAD85460.1"/>
    </source>
</evidence>
<accession>Q5JGP0</accession>
<dbReference type="KEGG" id="tko:TK1271"/>
<keyword evidence="1" id="KW-0812">Transmembrane</keyword>
<dbReference type="AlphaFoldDB" id="Q5JGP0"/>
<dbReference type="HOGENOM" id="CLU_2476196_0_0_2"/>
<proteinExistence type="predicted"/>
<evidence type="ECO:0000313" key="3">
    <source>
        <dbReference type="Proteomes" id="UP000000536"/>
    </source>
</evidence>
<dbReference type="STRING" id="69014.TK1271"/>
<sequence length="87" mass="9142">MNARLNAVLAYSGLGGLFGFLVVFFGYAASRDYMAYSILLGAAVGVVLGMYLGPAGFRVAPAASLMGGGFHCRARTFLGLWGRSEKL</sequence>
<protein>
    <submittedName>
        <fullName evidence="2">Hypothetical membrane protein</fullName>
    </submittedName>
</protein>
<dbReference type="Proteomes" id="UP000000536">
    <property type="component" value="Chromosome"/>
</dbReference>